<evidence type="ECO:0000313" key="2">
    <source>
        <dbReference type="EMBL" id="OOC08142.1"/>
    </source>
</evidence>
<reference evidence="2 3" key="1">
    <citation type="submission" date="2017-02" db="EMBL/GenBank/DDBJ databases">
        <title>Amycolatopsis azurea DSM 43854 draft genome.</title>
        <authorList>
            <person name="Mayilraj S."/>
        </authorList>
    </citation>
    <scope>NUCLEOTIDE SEQUENCE [LARGE SCALE GENOMIC DNA]</scope>
    <source>
        <strain evidence="2 3">DSM 43854</strain>
    </source>
</reference>
<name>A0ABX3JL12_9PSEU</name>
<dbReference type="EMBL" id="MUXN01000002">
    <property type="protein sequence ID" value="OOC08142.1"/>
    <property type="molecule type" value="Genomic_DNA"/>
</dbReference>
<dbReference type="Proteomes" id="UP000188551">
    <property type="component" value="Unassembled WGS sequence"/>
</dbReference>
<feature type="region of interest" description="Disordered" evidence="1">
    <location>
        <begin position="1"/>
        <end position="29"/>
    </location>
</feature>
<comment type="caution">
    <text evidence="2">The sequence shown here is derived from an EMBL/GenBank/DDBJ whole genome shotgun (WGS) entry which is preliminary data.</text>
</comment>
<evidence type="ECO:0000313" key="3">
    <source>
        <dbReference type="Proteomes" id="UP000188551"/>
    </source>
</evidence>
<protein>
    <submittedName>
        <fullName evidence="2">Uncharacterized protein</fullName>
    </submittedName>
</protein>
<keyword evidence="3" id="KW-1185">Reference proteome</keyword>
<organism evidence="2 3">
    <name type="scientific">Amycolatopsis azurea DSM 43854</name>
    <dbReference type="NCBI Taxonomy" id="1238180"/>
    <lineage>
        <taxon>Bacteria</taxon>
        <taxon>Bacillati</taxon>
        <taxon>Actinomycetota</taxon>
        <taxon>Actinomycetes</taxon>
        <taxon>Pseudonocardiales</taxon>
        <taxon>Pseudonocardiaceae</taxon>
        <taxon>Amycolatopsis</taxon>
    </lineage>
</organism>
<evidence type="ECO:0000256" key="1">
    <source>
        <dbReference type="SAM" id="MobiDB-lite"/>
    </source>
</evidence>
<accession>A0ABX3JL12</accession>
<proteinExistence type="predicted"/>
<sequence length="74" mass="7419">MTSQPASLGGARVTSLAPDSSANEGQGAVKVGKRLLVATGDPERDAVTRLNTSSDGVETEVRLVGSVHDAVDGG</sequence>
<gene>
    <name evidence="2" type="ORF">B0293_04545</name>
</gene>